<dbReference type="EMBL" id="DYVK01000008">
    <property type="protein sequence ID" value="HJG14626.1"/>
    <property type="molecule type" value="Genomic_DNA"/>
</dbReference>
<reference evidence="1" key="1">
    <citation type="journal article" date="2021" name="PeerJ">
        <title>Extensive microbial diversity within the chicken gut microbiome revealed by metagenomics and culture.</title>
        <authorList>
            <person name="Gilroy R."/>
            <person name="Ravi A."/>
            <person name="Getino M."/>
            <person name="Pursley I."/>
            <person name="Horton D.L."/>
            <person name="Alikhan N.F."/>
            <person name="Baker D."/>
            <person name="Gharbi K."/>
            <person name="Hall N."/>
            <person name="Watson M."/>
            <person name="Adriaenssens E.M."/>
            <person name="Foster-Nyarko E."/>
            <person name="Jarju S."/>
            <person name="Secka A."/>
            <person name="Antonio M."/>
            <person name="Oren A."/>
            <person name="Chaudhuri R.R."/>
            <person name="La Ragione R."/>
            <person name="Hildebrand F."/>
            <person name="Pallen M.J."/>
        </authorList>
    </citation>
    <scope>NUCLEOTIDE SEQUENCE</scope>
    <source>
        <strain evidence="1">CHK189-29639</strain>
    </source>
</reference>
<evidence type="ECO:0000313" key="2">
    <source>
        <dbReference type="Proteomes" id="UP000759256"/>
    </source>
</evidence>
<protein>
    <submittedName>
        <fullName evidence="1">Uncharacterized protein</fullName>
    </submittedName>
</protein>
<name>A0A921IAF3_9LACO</name>
<dbReference type="AlphaFoldDB" id="A0A921IAF3"/>
<accession>A0A921IAF3</accession>
<organism evidence="1 2">
    <name type="scientific">Ligilactobacillus salivarius</name>
    <dbReference type="NCBI Taxonomy" id="1624"/>
    <lineage>
        <taxon>Bacteria</taxon>
        <taxon>Bacillati</taxon>
        <taxon>Bacillota</taxon>
        <taxon>Bacilli</taxon>
        <taxon>Lactobacillales</taxon>
        <taxon>Lactobacillaceae</taxon>
        <taxon>Ligilactobacillus</taxon>
    </lineage>
</organism>
<dbReference type="RefSeq" id="WP_224757491.1">
    <property type="nucleotide sequence ID" value="NZ_LXZD01000099.1"/>
</dbReference>
<dbReference type="Proteomes" id="UP000759256">
    <property type="component" value="Unassembled WGS sequence"/>
</dbReference>
<reference evidence="1" key="2">
    <citation type="submission" date="2021-09" db="EMBL/GenBank/DDBJ databases">
        <authorList>
            <person name="Gilroy R."/>
        </authorList>
    </citation>
    <scope>NUCLEOTIDE SEQUENCE</scope>
    <source>
        <strain evidence="1">CHK189-29639</strain>
    </source>
</reference>
<comment type="caution">
    <text evidence="1">The sequence shown here is derived from an EMBL/GenBank/DDBJ whole genome shotgun (WGS) entry which is preliminary data.</text>
</comment>
<gene>
    <name evidence="1" type="ORF">K8V06_00585</name>
</gene>
<evidence type="ECO:0000313" key="1">
    <source>
        <dbReference type="EMBL" id="HJG14626.1"/>
    </source>
</evidence>
<proteinExistence type="predicted"/>
<sequence>MKRSNLISKFMLALFFLVLAFISTYPAFIGHFFKLTMDGQIHLIRFESVADAIKNKELPPIVNFMGYGNVGEVFNGMYPWLSGLVFIIPRVLLSSPMHALFIGFYLLNILTILNVYLLVRKLSNNYYIRLIGVILYQLNAYHLTLMYSRNALGEALAYAFLPLLMLGCYLIWNNKKIGILYLALGMGMIINSHMISSILAFLLIIIAEIYRIFARKLNLKEIVYLISAGILSIPIIIFTVTNITNIALKNRIATTWRGLNSIDMWESLKAMLQNNITDRGVIFNIGIICFVLLCVLLVTSIVSKSDESWKKYILGAGIIYMLTLNIIPLPTSLPQTAIGIIQFTGRLLSIVMVLLVMGCVLFLKVNSNRVNVKSSLIFLFMIMSLLAVGSVRTYHNTVNDDPIRYYIDNNNYIEEISKPKDGAMDYALIRKNKQAITDGITPKFNVDKVSYDSITLRIVERTNKIPFFLYKGIPYEVKLNGKNVKIDVGGILNIKAKRGDTIQVSSEATWWNYATFIMSTVTILVVGIGIVFFEVRKKNRVSYKKGIRNIED</sequence>